<comment type="function">
    <text evidence="6 7">The RecF protein is involved in DNA metabolism; it is required for DNA replication and normal SOS inducibility. RecF binds preferentially to single-stranded, linear DNA. It also seems to bind ATP.</text>
</comment>
<evidence type="ECO:0000256" key="5">
    <source>
        <dbReference type="ARBA" id="ARBA00023125"/>
    </source>
</evidence>
<dbReference type="EMBL" id="JBBKTW010000002">
    <property type="protein sequence ID" value="MEN2987804.1"/>
    <property type="molecule type" value="Genomic_DNA"/>
</dbReference>
<evidence type="ECO:0000256" key="7">
    <source>
        <dbReference type="RuleBase" id="RU000578"/>
    </source>
</evidence>
<dbReference type="Gene3D" id="3.40.50.300">
    <property type="entry name" value="P-loop containing nucleotide triphosphate hydrolases"/>
    <property type="match status" value="1"/>
</dbReference>
<evidence type="ECO:0000259" key="8">
    <source>
        <dbReference type="SMART" id="SM00382"/>
    </source>
</evidence>
<evidence type="ECO:0000313" key="10">
    <source>
        <dbReference type="Proteomes" id="UP001413721"/>
    </source>
</evidence>
<proteinExistence type="inferred from homology"/>
<keyword evidence="4 6" id="KW-0067">ATP-binding</keyword>
<evidence type="ECO:0000313" key="9">
    <source>
        <dbReference type="EMBL" id="MEN2987804.1"/>
    </source>
</evidence>
<evidence type="ECO:0000256" key="4">
    <source>
        <dbReference type="ARBA" id="ARBA00022840"/>
    </source>
</evidence>
<dbReference type="InterPro" id="IPR001238">
    <property type="entry name" value="DNA-binding_RecF"/>
</dbReference>
<keyword evidence="3 6" id="KW-0547">Nucleotide-binding</keyword>
<name>A0ABU9YGA3_9PROT</name>
<evidence type="ECO:0000256" key="1">
    <source>
        <dbReference type="ARBA" id="ARBA00022490"/>
    </source>
</evidence>
<keyword evidence="6 7" id="KW-0227">DNA damage</keyword>
<comment type="caution">
    <text evidence="9">The sequence shown here is derived from an EMBL/GenBank/DDBJ whole genome shotgun (WGS) entry which is preliminary data.</text>
</comment>
<protein>
    <recommendedName>
        <fullName evidence="6 7">DNA replication and repair protein RecF</fullName>
    </recommendedName>
</protein>
<keyword evidence="2 6" id="KW-0235">DNA replication</keyword>
<dbReference type="SMART" id="SM00382">
    <property type="entry name" value="AAA"/>
    <property type="match status" value="1"/>
</dbReference>
<dbReference type="Proteomes" id="UP001413721">
    <property type="component" value="Unassembled WGS sequence"/>
</dbReference>
<dbReference type="NCBIfam" id="TIGR00611">
    <property type="entry name" value="recf"/>
    <property type="match status" value="1"/>
</dbReference>
<dbReference type="InterPro" id="IPR018078">
    <property type="entry name" value="DNA-binding_RecF_CS"/>
</dbReference>
<dbReference type="Gene3D" id="1.20.1050.90">
    <property type="entry name" value="RecF/RecN/SMC, N-terminal domain"/>
    <property type="match status" value="1"/>
</dbReference>
<dbReference type="PROSITE" id="PS00617">
    <property type="entry name" value="RECF_1"/>
    <property type="match status" value="1"/>
</dbReference>
<sequence length="401" mass="42342">MPDGSETPGSAGDTVPALTRLVLTGFRNYAGLRLALDPRPVVLTGANGAGKTNLLEAVSMLAPGRGLRGARLADMDRLAEPGLQGEPGLQVEPGRMGAGWAVAATVRTGDGPVEAGTGLVGGGVERERRVVRIDGRNASAAELGRRWSVLWVTPLMDRLFIDSAGNRRRFFDRLVYGLDPDHAGRIAAYEQAMRERARLLRDGRRDPAWLGALEATMAAKGVAIAAARLGFMRQLKAVLAAGDGAFPRARIAIEGEVEAALAVEPALAVEDRLAARLAECRGQDAEAGGTRVGPHRSDLVVTHDAGGMPAARCSTGEQKALLLAIVLAVARLKRTVEGSAPILLLDEVAAHLDAERRTALYDVLVTLGSQAWLTGTDRPLFAGLEGRAQFLRIADASAIRE</sequence>
<dbReference type="PANTHER" id="PTHR32182">
    <property type="entry name" value="DNA REPLICATION AND REPAIR PROTEIN RECF"/>
    <property type="match status" value="1"/>
</dbReference>
<dbReference type="InterPro" id="IPR042174">
    <property type="entry name" value="RecF_2"/>
</dbReference>
<keyword evidence="6 7" id="KW-0742">SOS response</keyword>
<dbReference type="HAMAP" id="MF_00365">
    <property type="entry name" value="RecF"/>
    <property type="match status" value="1"/>
</dbReference>
<dbReference type="InterPro" id="IPR003593">
    <property type="entry name" value="AAA+_ATPase"/>
</dbReference>
<keyword evidence="5 6" id="KW-0238">DNA-binding</keyword>
<evidence type="ECO:0000256" key="3">
    <source>
        <dbReference type="ARBA" id="ARBA00022741"/>
    </source>
</evidence>
<gene>
    <name evidence="6 9" type="primary">recF</name>
    <name evidence="9" type="ORF">WG926_05775</name>
</gene>
<accession>A0ABU9YGA3</accession>
<evidence type="ECO:0000256" key="2">
    <source>
        <dbReference type="ARBA" id="ARBA00022705"/>
    </source>
</evidence>
<keyword evidence="6 7" id="KW-0234">DNA repair</keyword>
<dbReference type="PANTHER" id="PTHR32182:SF0">
    <property type="entry name" value="DNA REPLICATION AND REPAIR PROTEIN RECF"/>
    <property type="match status" value="1"/>
</dbReference>
<comment type="similarity">
    <text evidence="6 7">Belongs to the RecF family.</text>
</comment>
<organism evidence="9 10">
    <name type="scientific">Tistrella arctica</name>
    <dbReference type="NCBI Taxonomy" id="3133430"/>
    <lineage>
        <taxon>Bacteria</taxon>
        <taxon>Pseudomonadati</taxon>
        <taxon>Pseudomonadota</taxon>
        <taxon>Alphaproteobacteria</taxon>
        <taxon>Geminicoccales</taxon>
        <taxon>Geminicoccaceae</taxon>
        <taxon>Tistrella</taxon>
    </lineage>
</organism>
<feature type="binding site" evidence="6">
    <location>
        <begin position="45"/>
        <end position="52"/>
    </location>
    <ligand>
        <name>ATP</name>
        <dbReference type="ChEBI" id="CHEBI:30616"/>
    </ligand>
</feature>
<keyword evidence="1 6" id="KW-0963">Cytoplasm</keyword>
<dbReference type="SUPFAM" id="SSF52540">
    <property type="entry name" value="P-loop containing nucleoside triphosphate hydrolases"/>
    <property type="match status" value="1"/>
</dbReference>
<comment type="subcellular location">
    <subcellularLocation>
        <location evidence="6 7">Cytoplasm</location>
    </subcellularLocation>
</comment>
<feature type="domain" description="AAA+ ATPase" evidence="8">
    <location>
        <begin position="37"/>
        <end position="394"/>
    </location>
</feature>
<dbReference type="RefSeq" id="WP_345936936.1">
    <property type="nucleotide sequence ID" value="NZ_JBBKTW010000002.1"/>
</dbReference>
<dbReference type="InterPro" id="IPR027417">
    <property type="entry name" value="P-loop_NTPase"/>
</dbReference>
<evidence type="ECO:0000256" key="6">
    <source>
        <dbReference type="HAMAP-Rule" id="MF_00365"/>
    </source>
</evidence>
<dbReference type="PROSITE" id="PS00618">
    <property type="entry name" value="RECF_2"/>
    <property type="match status" value="1"/>
</dbReference>
<keyword evidence="10" id="KW-1185">Reference proteome</keyword>
<reference evidence="9 10" key="1">
    <citation type="submission" date="2024-03" db="EMBL/GenBank/DDBJ databases">
        <title>High-quality draft genome sequencing of Tistrella sp. BH-R2-4.</title>
        <authorList>
            <person name="Dong C."/>
        </authorList>
    </citation>
    <scope>NUCLEOTIDE SEQUENCE [LARGE SCALE GENOMIC DNA]</scope>
    <source>
        <strain evidence="9 10">BH-R2-4</strain>
    </source>
</reference>